<organism evidence="8 9">
    <name type="scientific">Rhizoctonia solani</name>
    <dbReference type="NCBI Taxonomy" id="456999"/>
    <lineage>
        <taxon>Eukaryota</taxon>
        <taxon>Fungi</taxon>
        <taxon>Dikarya</taxon>
        <taxon>Basidiomycota</taxon>
        <taxon>Agaricomycotina</taxon>
        <taxon>Agaricomycetes</taxon>
        <taxon>Cantharellales</taxon>
        <taxon>Ceratobasidiaceae</taxon>
        <taxon>Rhizoctonia</taxon>
    </lineage>
</organism>
<name>A0A8H3C2B5_9AGAM</name>
<dbReference type="Pfam" id="PF13886">
    <property type="entry name" value="TM7S3_TM198"/>
    <property type="match status" value="1"/>
</dbReference>
<keyword evidence="2 6" id="KW-0812">Transmembrane</keyword>
<feature type="transmembrane region" description="Helical" evidence="6">
    <location>
        <begin position="170"/>
        <end position="192"/>
    </location>
</feature>
<dbReference type="GO" id="GO:0016020">
    <property type="term" value="C:membrane"/>
    <property type="evidence" value="ECO:0007669"/>
    <property type="project" value="UniProtKB-SubCell"/>
</dbReference>
<protein>
    <recommendedName>
        <fullName evidence="7">TM7S3/TM198-like domain-containing protein</fullName>
    </recommendedName>
</protein>
<feature type="region of interest" description="Disordered" evidence="5">
    <location>
        <begin position="377"/>
        <end position="400"/>
    </location>
</feature>
<evidence type="ECO:0000313" key="9">
    <source>
        <dbReference type="Proteomes" id="UP000663840"/>
    </source>
</evidence>
<evidence type="ECO:0000256" key="5">
    <source>
        <dbReference type="SAM" id="MobiDB-lite"/>
    </source>
</evidence>
<comment type="caution">
    <text evidence="8">The sequence shown here is derived from an EMBL/GenBank/DDBJ whole genome shotgun (WGS) entry which is preliminary data.</text>
</comment>
<evidence type="ECO:0000256" key="6">
    <source>
        <dbReference type="SAM" id="Phobius"/>
    </source>
</evidence>
<sequence length="607" mass="64801">MDSPTHPYFLRRIHVYMYYCLILFSFSLCTVNARPILTSRAIIRPVPMSGFKVTVLDDTTGAPIPQAQASDGGGLIQGRIFSAPNVLWAIAATIIGLPLGVAGVKLWRVTTALGGGLVLAFAMWTALVNTISENGLAYSQSMSDMLILLITGAAFLVGMVGGAFRLLVLPAMAAMCALGGSSIAVRAVILRPGLLVPPGQNQQLAFVNIIIVSVGALFGGLSVIFKQRESMASNIFSTSCIGSFLIALSTDLLLNGQDGMSRGLRFLFDMNVNHLADLVGDGYNPPLSSQITVASSMGFAFRLMLCVFQHFLFPGPFYQPRPRDRTRSNTDSSSTKGDSSSSFQAPAGRPAVAPGPTWRTSVLSLFRVPGRSSSLVSSQRIVSELPRSEKPSNERRGSDAYNYGFGMYALPSELVRQQPQARSQMSSTRTDLQRPSITTAPGRSPQFAGIGLRNYRDQFPATRNQTPTRSARGPPFPSIRYDSSQKISEPQSSRGGYVRPGVARNTPQAASMRPAGATPSPPVSNQSAVPRSQYLAPRTAPSSNIAKATLSPPTNTVSTTSPRTGIGMNMLRMSMDSIIDAYGGTSDTGYRYGGSRTGEGVGPELIS</sequence>
<feature type="compositionally biased region" description="Polar residues" evidence="5">
    <location>
        <begin position="416"/>
        <end position="441"/>
    </location>
</feature>
<feature type="transmembrane region" description="Helical" evidence="6">
    <location>
        <begin position="204"/>
        <end position="225"/>
    </location>
</feature>
<feature type="domain" description="TM7S3/TM198-like" evidence="7">
    <location>
        <begin position="90"/>
        <end position="257"/>
    </location>
</feature>
<feature type="transmembrane region" description="Helical" evidence="6">
    <location>
        <begin position="86"/>
        <end position="107"/>
    </location>
</feature>
<evidence type="ECO:0000256" key="1">
    <source>
        <dbReference type="ARBA" id="ARBA00004141"/>
    </source>
</evidence>
<feature type="compositionally biased region" description="Low complexity" evidence="5">
    <location>
        <begin position="549"/>
        <end position="564"/>
    </location>
</feature>
<feature type="transmembrane region" description="Helical" evidence="6">
    <location>
        <begin position="144"/>
        <end position="164"/>
    </location>
</feature>
<dbReference type="InterPro" id="IPR025256">
    <property type="entry name" value="TM7S3/TM198-like_dom"/>
</dbReference>
<feature type="transmembrane region" description="Helical" evidence="6">
    <location>
        <begin position="16"/>
        <end position="37"/>
    </location>
</feature>
<dbReference type="Proteomes" id="UP000663840">
    <property type="component" value="Unassembled WGS sequence"/>
</dbReference>
<feature type="compositionally biased region" description="Low complexity" evidence="5">
    <location>
        <begin position="329"/>
        <end position="355"/>
    </location>
</feature>
<feature type="compositionally biased region" description="Basic and acidic residues" evidence="5">
    <location>
        <begin position="386"/>
        <end position="398"/>
    </location>
</feature>
<evidence type="ECO:0000256" key="2">
    <source>
        <dbReference type="ARBA" id="ARBA00022692"/>
    </source>
</evidence>
<feature type="compositionally biased region" description="Polar residues" evidence="5">
    <location>
        <begin position="481"/>
        <end position="494"/>
    </location>
</feature>
<feature type="region of interest" description="Disordered" evidence="5">
    <location>
        <begin position="322"/>
        <end position="355"/>
    </location>
</feature>
<feature type="region of interest" description="Disordered" evidence="5">
    <location>
        <begin position="416"/>
        <end position="566"/>
    </location>
</feature>
<dbReference type="EMBL" id="CAJMWR010003875">
    <property type="protein sequence ID" value="CAE6472347.1"/>
    <property type="molecule type" value="Genomic_DNA"/>
</dbReference>
<feature type="transmembrane region" description="Helical" evidence="6">
    <location>
        <begin position="231"/>
        <end position="254"/>
    </location>
</feature>
<evidence type="ECO:0000313" key="8">
    <source>
        <dbReference type="EMBL" id="CAE6472347.1"/>
    </source>
</evidence>
<evidence type="ECO:0000259" key="7">
    <source>
        <dbReference type="Pfam" id="PF13886"/>
    </source>
</evidence>
<gene>
    <name evidence="8" type="ORF">RDB_LOCUS117971</name>
</gene>
<reference evidence="8" key="1">
    <citation type="submission" date="2021-01" db="EMBL/GenBank/DDBJ databases">
        <authorList>
            <person name="Kaushik A."/>
        </authorList>
    </citation>
    <scope>NUCLEOTIDE SEQUENCE</scope>
    <source>
        <strain evidence="8">AG1-1A</strain>
    </source>
</reference>
<comment type="subcellular location">
    <subcellularLocation>
        <location evidence="1">Membrane</location>
        <topology evidence="1">Multi-pass membrane protein</topology>
    </subcellularLocation>
</comment>
<feature type="transmembrane region" description="Helical" evidence="6">
    <location>
        <begin position="113"/>
        <end position="132"/>
    </location>
</feature>
<keyword evidence="3 6" id="KW-1133">Transmembrane helix</keyword>
<evidence type="ECO:0000256" key="4">
    <source>
        <dbReference type="ARBA" id="ARBA00023136"/>
    </source>
</evidence>
<evidence type="ECO:0000256" key="3">
    <source>
        <dbReference type="ARBA" id="ARBA00022989"/>
    </source>
</evidence>
<keyword evidence="4 6" id="KW-0472">Membrane</keyword>
<feature type="compositionally biased region" description="Gly residues" evidence="5">
    <location>
        <begin position="591"/>
        <end position="601"/>
    </location>
</feature>
<accession>A0A8H3C2B5</accession>
<feature type="region of interest" description="Disordered" evidence="5">
    <location>
        <begin position="587"/>
        <end position="607"/>
    </location>
</feature>
<dbReference type="AlphaFoldDB" id="A0A8H3C2B5"/>
<proteinExistence type="predicted"/>